<dbReference type="OrthoDB" id="3532870at2759"/>
<dbReference type="SUPFAM" id="SSF57959">
    <property type="entry name" value="Leucine zipper domain"/>
    <property type="match status" value="1"/>
</dbReference>
<dbReference type="InterPro" id="IPR046347">
    <property type="entry name" value="bZIP_sf"/>
</dbReference>
<evidence type="ECO:0000313" key="4">
    <source>
        <dbReference type="Proteomes" id="UP000664132"/>
    </source>
</evidence>
<dbReference type="EMBL" id="JAFJYH010000213">
    <property type="protein sequence ID" value="KAG4415686.1"/>
    <property type="molecule type" value="Genomic_DNA"/>
</dbReference>
<feature type="region of interest" description="Disordered" evidence="1">
    <location>
        <begin position="55"/>
        <end position="127"/>
    </location>
</feature>
<name>A0A8H7TB97_9HELO</name>
<dbReference type="Gene3D" id="1.20.5.170">
    <property type="match status" value="1"/>
</dbReference>
<comment type="caution">
    <text evidence="3">The sequence shown here is derived from an EMBL/GenBank/DDBJ whole genome shotgun (WGS) entry which is preliminary data.</text>
</comment>
<dbReference type="InterPro" id="IPR004827">
    <property type="entry name" value="bZIP"/>
</dbReference>
<organism evidence="3 4">
    <name type="scientific">Cadophora malorum</name>
    <dbReference type="NCBI Taxonomy" id="108018"/>
    <lineage>
        <taxon>Eukaryota</taxon>
        <taxon>Fungi</taxon>
        <taxon>Dikarya</taxon>
        <taxon>Ascomycota</taxon>
        <taxon>Pezizomycotina</taxon>
        <taxon>Leotiomycetes</taxon>
        <taxon>Helotiales</taxon>
        <taxon>Ploettnerulaceae</taxon>
        <taxon>Cadophora</taxon>
    </lineage>
</organism>
<proteinExistence type="predicted"/>
<accession>A0A8H7TB97</accession>
<dbReference type="SMART" id="SM00338">
    <property type="entry name" value="BRLZ"/>
    <property type="match status" value="1"/>
</dbReference>
<evidence type="ECO:0000313" key="3">
    <source>
        <dbReference type="EMBL" id="KAG4415686.1"/>
    </source>
</evidence>
<keyword evidence="4" id="KW-1185">Reference proteome</keyword>
<evidence type="ECO:0000256" key="1">
    <source>
        <dbReference type="SAM" id="MobiDB-lite"/>
    </source>
</evidence>
<gene>
    <name evidence="3" type="ORF">IFR04_011191</name>
</gene>
<feature type="compositionally biased region" description="Low complexity" evidence="1">
    <location>
        <begin position="64"/>
        <end position="90"/>
    </location>
</feature>
<sequence length="208" mass="23311">MVPTCGNSSKYTIAEADPTMDYNHDNEWFGHLADFPDMPMPVNYEDMRPFEQVYTPQTADESRWPSPSQSSPSTPAENARASRASAARTSHPMEQPPLKTERNASIDGVSKDRRRKKNRQAQAAFRERQKKVIADLRQDVVHHVQYSQLLKKKIYDMLAGMEAMKSGVEEVLALEPPLMSTDFLRTGILEVRSSPAPSSEASHEGGCC</sequence>
<dbReference type="PROSITE" id="PS00036">
    <property type="entry name" value="BZIP_BASIC"/>
    <property type="match status" value="1"/>
</dbReference>
<protein>
    <recommendedName>
        <fullName evidence="2">BZIP domain-containing protein</fullName>
    </recommendedName>
</protein>
<dbReference type="AlphaFoldDB" id="A0A8H7TB97"/>
<reference evidence="3" key="1">
    <citation type="submission" date="2021-02" db="EMBL/GenBank/DDBJ databases">
        <title>Genome sequence Cadophora malorum strain M34.</title>
        <authorList>
            <person name="Stefanovic E."/>
            <person name="Vu D."/>
            <person name="Scully C."/>
            <person name="Dijksterhuis J."/>
            <person name="Roader J."/>
            <person name="Houbraken J."/>
        </authorList>
    </citation>
    <scope>NUCLEOTIDE SEQUENCE</scope>
    <source>
        <strain evidence="3">M34</strain>
    </source>
</reference>
<feature type="domain" description="BZIP" evidence="2">
    <location>
        <begin position="113"/>
        <end position="128"/>
    </location>
</feature>
<dbReference type="Proteomes" id="UP000664132">
    <property type="component" value="Unassembled WGS sequence"/>
</dbReference>
<dbReference type="GO" id="GO:0003700">
    <property type="term" value="F:DNA-binding transcription factor activity"/>
    <property type="evidence" value="ECO:0007669"/>
    <property type="project" value="InterPro"/>
</dbReference>
<evidence type="ECO:0000259" key="2">
    <source>
        <dbReference type="PROSITE" id="PS00036"/>
    </source>
</evidence>
<dbReference type="CDD" id="cd14688">
    <property type="entry name" value="bZIP_YAP"/>
    <property type="match status" value="1"/>
</dbReference>